<dbReference type="CDD" id="cd00200">
    <property type="entry name" value="WD40"/>
    <property type="match status" value="3"/>
</dbReference>
<keyword evidence="2" id="KW-0677">Repeat</keyword>
<feature type="repeat" description="WD" evidence="3">
    <location>
        <begin position="1033"/>
        <end position="1074"/>
    </location>
</feature>
<feature type="repeat" description="WD" evidence="3">
    <location>
        <begin position="1292"/>
        <end position="1333"/>
    </location>
</feature>
<organism evidence="6 7">
    <name type="scientific">Thanatephorus cucumeris (strain AG1-IB / isolate 7/3/14)</name>
    <name type="common">Lettuce bottom rot fungus</name>
    <name type="synonym">Rhizoctonia solani</name>
    <dbReference type="NCBI Taxonomy" id="1108050"/>
    <lineage>
        <taxon>Eukaryota</taxon>
        <taxon>Fungi</taxon>
        <taxon>Dikarya</taxon>
        <taxon>Basidiomycota</taxon>
        <taxon>Agaricomycotina</taxon>
        <taxon>Agaricomycetes</taxon>
        <taxon>Cantharellales</taxon>
        <taxon>Ceratobasidiaceae</taxon>
        <taxon>Rhizoctonia</taxon>
        <taxon>Rhizoctonia solani AG-1</taxon>
    </lineage>
</organism>
<dbReference type="InterPro" id="IPR050349">
    <property type="entry name" value="WD_LIS1/nudF_dynein_reg"/>
</dbReference>
<keyword evidence="7" id="KW-1185">Reference proteome</keyword>
<name>A0A0B7FFD0_THACB</name>
<dbReference type="PROSITE" id="PS50294">
    <property type="entry name" value="WD_REPEATS_REGION"/>
    <property type="match status" value="9"/>
</dbReference>
<dbReference type="SUPFAM" id="SSF52540">
    <property type="entry name" value="P-loop containing nucleoside triphosphate hydrolases"/>
    <property type="match status" value="1"/>
</dbReference>
<dbReference type="PROSITE" id="PS50082">
    <property type="entry name" value="WD_REPEATS_2"/>
    <property type="match status" value="11"/>
</dbReference>
<evidence type="ECO:0000256" key="3">
    <source>
        <dbReference type="PROSITE-ProRule" id="PRU00221"/>
    </source>
</evidence>
<feature type="repeat" description="WD" evidence="3">
    <location>
        <begin position="1381"/>
        <end position="1416"/>
    </location>
</feature>
<dbReference type="PRINTS" id="PR00320">
    <property type="entry name" value="GPROTEINBRPT"/>
</dbReference>
<dbReference type="Gene3D" id="2.130.10.10">
    <property type="entry name" value="YVTN repeat-like/Quinoprotein amine dehydrogenase"/>
    <property type="match status" value="5"/>
</dbReference>
<proteinExistence type="predicted"/>
<evidence type="ECO:0000313" key="6">
    <source>
        <dbReference type="EMBL" id="CEL56736.1"/>
    </source>
</evidence>
<dbReference type="Gene3D" id="3.40.50.300">
    <property type="entry name" value="P-loop containing nucleotide triphosphate hydrolases"/>
    <property type="match status" value="1"/>
</dbReference>
<dbReference type="Pfam" id="PF24883">
    <property type="entry name" value="NPHP3_N"/>
    <property type="match status" value="1"/>
</dbReference>
<feature type="repeat" description="WD" evidence="3">
    <location>
        <begin position="1338"/>
        <end position="1379"/>
    </location>
</feature>
<dbReference type="EMBL" id="LN679348">
    <property type="protein sequence ID" value="CEL56736.1"/>
    <property type="molecule type" value="Genomic_DNA"/>
</dbReference>
<gene>
    <name evidence="6" type="ORF">RSOLAG1IB_12004</name>
</gene>
<dbReference type="InterPro" id="IPR036322">
    <property type="entry name" value="WD40_repeat_dom_sf"/>
</dbReference>
<dbReference type="Pfam" id="PF00400">
    <property type="entry name" value="WD40"/>
    <property type="match status" value="11"/>
</dbReference>
<dbReference type="OrthoDB" id="3266532at2759"/>
<feature type="repeat" description="WD" evidence="3">
    <location>
        <begin position="1076"/>
        <end position="1117"/>
    </location>
</feature>
<keyword evidence="1 3" id="KW-0853">WD repeat</keyword>
<dbReference type="Proteomes" id="UP000059188">
    <property type="component" value="Unassembled WGS sequence"/>
</dbReference>
<evidence type="ECO:0000259" key="5">
    <source>
        <dbReference type="Pfam" id="PF24883"/>
    </source>
</evidence>
<sequence>MSFVTSLQESLAQSKHKWKKRLRIGSETTGCPPPVLDLRPGPASLTQSNQVASSASNPIHDSTTIVNPDPKVAPKSPPRETSSTWAAVIALLDILEAGGEAFPPAKPVVSGLKLCVNALLGTCHQHKEYEYLAAKLKEILCDLNEHMRESINLKMTNSVKRIYNDIEQEFEMVTKKQEKTIGRQLMESREESNAILDCYRRIADHFQRLTLNCTMNTLKVINEHAVGMSPSMSAVFNSAEAVEVQRRGCTEGTRKAQIDLLLEWASTPDAGKTCWMNGMAGTGKTTIAYTVCAELEKVSRLGASFFCSRLGASFFCSRNIQECRQVKHITPSIAYQLARFSLPFRCALDMVLEEDSDGHTRALNVQYQKLILEPLVRVQKSLPLDLIVVIDALDECENEDTVGQILSLLLSTTVDLPIRFLMSSRPEAEITRKMTGRLDGQDDARLVLHNLDSSDVRKDIEAYMRSELEGILLNTAQLRGLLESCGLLFIFASTACRFIRRGHETETLEEAVSTICSSVSIPAQRGNPIDILYLTVLKAAFERSNMSKDNLKRTKDILEMVICAIEPMTPDAIAGLLNLKSGKQVSALIQPLRSVLNVPKATGVVITLHASFPDFMLSTERSSEFCCAQETRHTLMAKACLQMVEAIEPRFNICTLPSSYLLDNDVEHLDKRASELISPGLMYACRYWTAHLRLGEAGSKLMESVRDFFSLWLLLWMEVMNLGKYMRYGTRIVQDAEKWCAEHKAPEDLIALVNDAFQFVSVFASNSVSKSTPHIYVSMLPFWPRSRPISTTYMPRTSGLVQPTGTAINRRQLALIATWKVSTRNVESMSLTADGGRLVVPSENSIEVYDTTTGESVLSLTDERAESVDYVAVSPDGTTAVFSREDDTAYLWDMKNGGTVTQLLPDNISGIISIAFSCDGSCIACGLKNGDVYICRMQQETGCIVRLTGHNDWVRSVVFSPSGLHLAAGSGDKTVRVWNVQTGQPVGEPFEGHTDWVMSVLYSDDGSRLASSSRDNTIRVWDPQTGQTMVGPLKGHSHNVSSVSFSPGGAFIASGSRDHTIRVYDAHTGHTVLGPLHGHTNWVNWVKYSPDGTRLYSCSDDGTVRTWNVQDRSTSDTLSRVSGVSTAIYSVRYSHSGQHIVSGSKDGTVHVWDVRTGELVRGPLRGHQKEVASVDYSPNDQHIASASWDRTLRLWDATTGNDIHGPMRGHRNFVNCVRFSADGSALVSGSVDGTVRMWDMRTGQQTRHLLEDDSGILSVGMSSDGRRVVCGSIDGRIRVVDGHTGDTLVGPIQAHTNWVRSVEMWADGMRFVSGSDDKSVRIWNAPTGKQVAVCGDDDWSHSGDVFSVCVSLNGLYVASGSSDGTACVWNKQNGKRILGPLRGHTRAVLGVQFSPDGSHVVSCSYDGTIRFWDVSSIGGGVQEQGVTRAATAEESKKNSKGSVALDQCSLDQDGWMVDSHGRRLLWVPSDLRQYLSFPPTSSALGEGLHFLLETGGWKVGDEWIDCYRM</sequence>
<dbReference type="SMART" id="SM00320">
    <property type="entry name" value="WD40"/>
    <property type="match status" value="14"/>
</dbReference>
<evidence type="ECO:0000313" key="7">
    <source>
        <dbReference type="Proteomes" id="UP000059188"/>
    </source>
</evidence>
<feature type="repeat" description="WD" evidence="3">
    <location>
        <begin position="1207"/>
        <end position="1248"/>
    </location>
</feature>
<feature type="repeat" description="WD" evidence="3">
    <location>
        <begin position="990"/>
        <end position="1031"/>
    </location>
</feature>
<feature type="repeat" description="WD" evidence="3">
    <location>
        <begin position="1164"/>
        <end position="1205"/>
    </location>
</feature>
<feature type="repeat" description="WD" evidence="3">
    <location>
        <begin position="947"/>
        <end position="988"/>
    </location>
</feature>
<protein>
    <submittedName>
        <fullName evidence="6">Vegetative incompatibility protein HET-E-1</fullName>
    </submittedName>
</protein>
<evidence type="ECO:0000256" key="1">
    <source>
        <dbReference type="ARBA" id="ARBA00022574"/>
    </source>
</evidence>
<dbReference type="STRING" id="1108050.A0A0B7FFD0"/>
<dbReference type="InterPro" id="IPR020472">
    <property type="entry name" value="WD40_PAC1"/>
</dbReference>
<dbReference type="PANTHER" id="PTHR44129">
    <property type="entry name" value="WD REPEAT-CONTAINING PROTEIN POP1"/>
    <property type="match status" value="1"/>
</dbReference>
<feature type="domain" description="Nephrocystin 3-like N-terminal" evidence="5">
    <location>
        <begin position="262"/>
        <end position="425"/>
    </location>
</feature>
<dbReference type="InterPro" id="IPR019775">
    <property type="entry name" value="WD40_repeat_CS"/>
</dbReference>
<dbReference type="InterPro" id="IPR015943">
    <property type="entry name" value="WD40/YVTN_repeat-like_dom_sf"/>
</dbReference>
<feature type="repeat" description="WD" evidence="3">
    <location>
        <begin position="861"/>
        <end position="902"/>
    </location>
</feature>
<evidence type="ECO:0000256" key="2">
    <source>
        <dbReference type="ARBA" id="ARBA00022737"/>
    </source>
</evidence>
<dbReference type="PROSITE" id="PS00678">
    <property type="entry name" value="WD_REPEATS_1"/>
    <property type="match status" value="6"/>
</dbReference>
<dbReference type="InterPro" id="IPR027417">
    <property type="entry name" value="P-loop_NTPase"/>
</dbReference>
<evidence type="ECO:0000256" key="4">
    <source>
        <dbReference type="SAM" id="MobiDB-lite"/>
    </source>
</evidence>
<feature type="compositionally biased region" description="Polar residues" evidence="4">
    <location>
        <begin position="44"/>
        <end position="66"/>
    </location>
</feature>
<feature type="region of interest" description="Disordered" evidence="4">
    <location>
        <begin position="16"/>
        <end position="80"/>
    </location>
</feature>
<accession>A0A0B7FFD0</accession>
<dbReference type="InterPro" id="IPR056884">
    <property type="entry name" value="NPHP3-like_N"/>
</dbReference>
<dbReference type="SUPFAM" id="SSF50978">
    <property type="entry name" value="WD40 repeat-like"/>
    <property type="match status" value="3"/>
</dbReference>
<reference evidence="6 7" key="1">
    <citation type="submission" date="2014-11" db="EMBL/GenBank/DDBJ databases">
        <authorList>
            <person name="Wibberg Daniel"/>
        </authorList>
    </citation>
    <scope>NUCLEOTIDE SEQUENCE [LARGE SCALE GENOMIC DNA]</scope>
    <source>
        <strain evidence="6">Rhizoctonia solani AG1-IB 7/3/14</strain>
    </source>
</reference>
<feature type="repeat" description="WD" evidence="3">
    <location>
        <begin position="1121"/>
        <end position="1162"/>
    </location>
</feature>
<dbReference type="InterPro" id="IPR001680">
    <property type="entry name" value="WD40_rpt"/>
</dbReference>